<gene>
    <name evidence="2" type="ORF">L211DRAFT_845788</name>
</gene>
<reference evidence="2 3" key="1">
    <citation type="journal article" date="2018" name="Nat. Ecol. Evol.">
        <title>Pezizomycetes genomes reveal the molecular basis of ectomycorrhizal truffle lifestyle.</title>
        <authorList>
            <person name="Murat C."/>
            <person name="Payen T."/>
            <person name="Noel B."/>
            <person name="Kuo A."/>
            <person name="Morin E."/>
            <person name="Chen J."/>
            <person name="Kohler A."/>
            <person name="Krizsan K."/>
            <person name="Balestrini R."/>
            <person name="Da Silva C."/>
            <person name="Montanini B."/>
            <person name="Hainaut M."/>
            <person name="Levati E."/>
            <person name="Barry K.W."/>
            <person name="Belfiori B."/>
            <person name="Cichocki N."/>
            <person name="Clum A."/>
            <person name="Dockter R.B."/>
            <person name="Fauchery L."/>
            <person name="Guy J."/>
            <person name="Iotti M."/>
            <person name="Le Tacon F."/>
            <person name="Lindquist E.A."/>
            <person name="Lipzen A."/>
            <person name="Malagnac F."/>
            <person name="Mello A."/>
            <person name="Molinier V."/>
            <person name="Miyauchi S."/>
            <person name="Poulain J."/>
            <person name="Riccioni C."/>
            <person name="Rubini A."/>
            <person name="Sitrit Y."/>
            <person name="Splivallo R."/>
            <person name="Traeger S."/>
            <person name="Wang M."/>
            <person name="Zifcakova L."/>
            <person name="Wipf D."/>
            <person name="Zambonelli A."/>
            <person name="Paolocci F."/>
            <person name="Nowrousian M."/>
            <person name="Ottonello S."/>
            <person name="Baldrian P."/>
            <person name="Spatafora J.W."/>
            <person name="Henrissat B."/>
            <person name="Nagy L.G."/>
            <person name="Aury J.M."/>
            <person name="Wincker P."/>
            <person name="Grigoriev I.V."/>
            <person name="Bonfante P."/>
            <person name="Martin F.M."/>
        </authorList>
    </citation>
    <scope>NUCLEOTIDE SEQUENCE [LARGE SCALE GENOMIC DNA]</scope>
    <source>
        <strain evidence="2 3">ATCC MYA-4762</strain>
    </source>
</reference>
<dbReference type="EMBL" id="ML121530">
    <property type="protein sequence ID" value="RPB27768.1"/>
    <property type="molecule type" value="Genomic_DNA"/>
</dbReference>
<dbReference type="AlphaFoldDB" id="A0A3N4M1G7"/>
<dbReference type="Proteomes" id="UP000267821">
    <property type="component" value="Unassembled WGS sequence"/>
</dbReference>
<feature type="compositionally biased region" description="Polar residues" evidence="1">
    <location>
        <begin position="87"/>
        <end position="99"/>
    </location>
</feature>
<feature type="region of interest" description="Disordered" evidence="1">
    <location>
        <begin position="78"/>
        <end position="113"/>
    </location>
</feature>
<name>A0A3N4M1G7_9PEZI</name>
<evidence type="ECO:0000256" key="1">
    <source>
        <dbReference type="SAM" id="MobiDB-lite"/>
    </source>
</evidence>
<keyword evidence="3" id="KW-1185">Reference proteome</keyword>
<sequence>MHLMNDLRQSENDTIPEYVHQFGSLWTQTHSRFSNSTDTLSKVLKPVYEDDTFKTAMFLTAQLLSMRSSNVDTAKALNAIQKRNKGKSTNYTSSTSNRKPNPPGQGKTAPPAKGECSWCKKNRHHYTGHVHTQCNRLREYKNKNTSGTANLASGESSETVVAFLTESTSSGNSYYSSLFCSVRIN</sequence>
<dbReference type="InParanoid" id="A0A3N4M1G7"/>
<organism evidence="2 3">
    <name type="scientific">Terfezia boudieri ATCC MYA-4762</name>
    <dbReference type="NCBI Taxonomy" id="1051890"/>
    <lineage>
        <taxon>Eukaryota</taxon>
        <taxon>Fungi</taxon>
        <taxon>Dikarya</taxon>
        <taxon>Ascomycota</taxon>
        <taxon>Pezizomycotina</taxon>
        <taxon>Pezizomycetes</taxon>
        <taxon>Pezizales</taxon>
        <taxon>Pezizaceae</taxon>
        <taxon>Terfezia</taxon>
    </lineage>
</organism>
<dbReference type="OrthoDB" id="5430021at2759"/>
<proteinExistence type="predicted"/>
<evidence type="ECO:0000313" key="3">
    <source>
        <dbReference type="Proteomes" id="UP000267821"/>
    </source>
</evidence>
<evidence type="ECO:0008006" key="4">
    <source>
        <dbReference type="Google" id="ProtNLM"/>
    </source>
</evidence>
<accession>A0A3N4M1G7</accession>
<protein>
    <recommendedName>
        <fullName evidence="4">Retrotransposon gag domain-containing protein</fullName>
    </recommendedName>
</protein>
<evidence type="ECO:0000313" key="2">
    <source>
        <dbReference type="EMBL" id="RPB27768.1"/>
    </source>
</evidence>